<evidence type="ECO:0000256" key="5">
    <source>
        <dbReference type="ARBA" id="ARBA00022695"/>
    </source>
</evidence>
<sequence length="212" mass="24307">MARIGILGGTFDPIHNGHLELGKKAYEEFGLEHVWFMPSGIPPHKKDHRITEGKMRRDMVLLAIADIPCFLYSDFEMERKGNTYTAQTLTLLKKERGEDEFYFIIGADSLYEIEHWYHPELVMGQAVLLVAGRAYKTRHRTMEEQIAYLSHKYGAVIYPIHCPQMDVSSEKIRSAVAEGLSISGLVPEPVEEYIRSHGLYTDNVLQCQYEDV</sequence>
<organism evidence="12 13">
    <name type="scientific">Enterocloster hominis</name>
    <name type="common">ex Hitch et al. 2024</name>
    <dbReference type="NCBI Taxonomy" id="1917870"/>
    <lineage>
        <taxon>Bacteria</taxon>
        <taxon>Bacillati</taxon>
        <taxon>Bacillota</taxon>
        <taxon>Clostridia</taxon>
        <taxon>Lachnospirales</taxon>
        <taxon>Lachnospiraceae</taxon>
        <taxon>Enterocloster</taxon>
    </lineage>
</organism>
<dbReference type="GO" id="GO:0004515">
    <property type="term" value="F:nicotinate-nucleotide adenylyltransferase activity"/>
    <property type="evidence" value="ECO:0007669"/>
    <property type="project" value="UniProtKB-EC"/>
</dbReference>
<dbReference type="CDD" id="cd02165">
    <property type="entry name" value="NMNAT"/>
    <property type="match status" value="1"/>
</dbReference>
<feature type="domain" description="Cytidyltransferase-like" evidence="11">
    <location>
        <begin position="6"/>
        <end position="174"/>
    </location>
</feature>
<evidence type="ECO:0000256" key="2">
    <source>
        <dbReference type="ARBA" id="ARBA00005019"/>
    </source>
</evidence>
<dbReference type="RefSeq" id="WP_008725626.1">
    <property type="nucleotide sequence ID" value="NZ_JAJFDX010000004.1"/>
</dbReference>
<keyword evidence="3 10" id="KW-0662">Pyridine nucleotide biosynthesis</keyword>
<dbReference type="EMBL" id="JBBMFM010000258">
    <property type="protein sequence ID" value="MEQ2429042.1"/>
    <property type="molecule type" value="Genomic_DNA"/>
</dbReference>
<keyword evidence="5 10" id="KW-0548">Nucleotidyltransferase</keyword>
<comment type="catalytic activity">
    <reaction evidence="9 10">
        <text>nicotinate beta-D-ribonucleotide + ATP + H(+) = deamido-NAD(+) + diphosphate</text>
        <dbReference type="Rhea" id="RHEA:22860"/>
        <dbReference type="ChEBI" id="CHEBI:15378"/>
        <dbReference type="ChEBI" id="CHEBI:30616"/>
        <dbReference type="ChEBI" id="CHEBI:33019"/>
        <dbReference type="ChEBI" id="CHEBI:57502"/>
        <dbReference type="ChEBI" id="CHEBI:58437"/>
        <dbReference type="EC" id="2.7.7.18"/>
    </reaction>
</comment>
<evidence type="ECO:0000256" key="4">
    <source>
        <dbReference type="ARBA" id="ARBA00022679"/>
    </source>
</evidence>
<gene>
    <name evidence="10 12" type="primary">nadD</name>
    <name evidence="12" type="ORF">WMQ36_29185</name>
</gene>
<dbReference type="Gene3D" id="3.40.50.620">
    <property type="entry name" value="HUPs"/>
    <property type="match status" value="1"/>
</dbReference>
<reference evidence="12 13" key="1">
    <citation type="submission" date="2024-03" db="EMBL/GenBank/DDBJ databases">
        <title>Human intestinal bacterial collection.</title>
        <authorList>
            <person name="Pauvert C."/>
            <person name="Hitch T.C.A."/>
            <person name="Clavel T."/>
        </authorList>
    </citation>
    <scope>NUCLEOTIDE SEQUENCE [LARGE SCALE GENOMIC DNA]</scope>
    <source>
        <strain evidence="12 13">CLA-SR-H021</strain>
    </source>
</reference>
<proteinExistence type="inferred from homology"/>
<dbReference type="PANTHER" id="PTHR39321">
    <property type="entry name" value="NICOTINATE-NUCLEOTIDE ADENYLYLTRANSFERASE-RELATED"/>
    <property type="match status" value="1"/>
</dbReference>
<evidence type="ECO:0000259" key="11">
    <source>
        <dbReference type="Pfam" id="PF01467"/>
    </source>
</evidence>
<evidence type="ECO:0000313" key="12">
    <source>
        <dbReference type="EMBL" id="MEQ2429042.1"/>
    </source>
</evidence>
<evidence type="ECO:0000256" key="9">
    <source>
        <dbReference type="ARBA" id="ARBA00048721"/>
    </source>
</evidence>
<dbReference type="NCBIfam" id="TIGR00482">
    <property type="entry name" value="nicotinate (nicotinamide) nucleotide adenylyltransferase"/>
    <property type="match status" value="1"/>
</dbReference>
<dbReference type="Proteomes" id="UP001454086">
    <property type="component" value="Unassembled WGS sequence"/>
</dbReference>
<evidence type="ECO:0000256" key="6">
    <source>
        <dbReference type="ARBA" id="ARBA00022741"/>
    </source>
</evidence>
<accession>A0ABV1DH87</accession>
<comment type="function">
    <text evidence="1 10">Catalyzes the reversible adenylation of nicotinate mononucleotide (NaMN) to nicotinic acid adenine dinucleotide (NaAD).</text>
</comment>
<evidence type="ECO:0000256" key="7">
    <source>
        <dbReference type="ARBA" id="ARBA00022840"/>
    </source>
</evidence>
<protein>
    <recommendedName>
        <fullName evidence="10">Probable nicotinate-nucleotide adenylyltransferase</fullName>
        <ecNumber evidence="10">2.7.7.18</ecNumber>
    </recommendedName>
    <alternativeName>
        <fullName evidence="10">Deamido-NAD(+) diphosphorylase</fullName>
    </alternativeName>
    <alternativeName>
        <fullName evidence="10">Deamido-NAD(+) pyrophosphorylase</fullName>
    </alternativeName>
    <alternativeName>
        <fullName evidence="10">Nicotinate mononucleotide adenylyltransferase</fullName>
        <shortName evidence="10">NaMN adenylyltransferase</shortName>
    </alternativeName>
</protein>
<name>A0ABV1DH87_9FIRM</name>
<keyword evidence="7 10" id="KW-0067">ATP-binding</keyword>
<evidence type="ECO:0000256" key="1">
    <source>
        <dbReference type="ARBA" id="ARBA00002324"/>
    </source>
</evidence>
<dbReference type="NCBIfam" id="TIGR00125">
    <property type="entry name" value="cyt_tran_rel"/>
    <property type="match status" value="1"/>
</dbReference>
<keyword evidence="4 10" id="KW-0808">Transferase</keyword>
<dbReference type="InterPro" id="IPR014729">
    <property type="entry name" value="Rossmann-like_a/b/a_fold"/>
</dbReference>
<dbReference type="PANTHER" id="PTHR39321:SF3">
    <property type="entry name" value="PHOSPHOPANTETHEINE ADENYLYLTRANSFERASE"/>
    <property type="match status" value="1"/>
</dbReference>
<comment type="caution">
    <text evidence="12">The sequence shown here is derived from an EMBL/GenBank/DDBJ whole genome shotgun (WGS) entry which is preliminary data.</text>
</comment>
<comment type="similarity">
    <text evidence="10">Belongs to the NadD family.</text>
</comment>
<dbReference type="NCBIfam" id="NF000840">
    <property type="entry name" value="PRK00071.1-3"/>
    <property type="match status" value="1"/>
</dbReference>
<comment type="pathway">
    <text evidence="2 10">Cofactor biosynthesis; NAD(+) biosynthesis; deamido-NAD(+) from nicotinate D-ribonucleotide: step 1/1.</text>
</comment>
<evidence type="ECO:0000256" key="8">
    <source>
        <dbReference type="ARBA" id="ARBA00023027"/>
    </source>
</evidence>
<keyword evidence="8 10" id="KW-0520">NAD</keyword>
<dbReference type="Pfam" id="PF01467">
    <property type="entry name" value="CTP_transf_like"/>
    <property type="match status" value="1"/>
</dbReference>
<dbReference type="InterPro" id="IPR004821">
    <property type="entry name" value="Cyt_trans-like"/>
</dbReference>
<dbReference type="HAMAP" id="MF_00244">
    <property type="entry name" value="NaMN_adenylyltr"/>
    <property type="match status" value="1"/>
</dbReference>
<keyword evidence="6 10" id="KW-0547">Nucleotide-binding</keyword>
<dbReference type="InterPro" id="IPR005248">
    <property type="entry name" value="NadD/NMNAT"/>
</dbReference>
<dbReference type="EC" id="2.7.7.18" evidence="10"/>
<dbReference type="SUPFAM" id="SSF52374">
    <property type="entry name" value="Nucleotidylyl transferase"/>
    <property type="match status" value="1"/>
</dbReference>
<evidence type="ECO:0000256" key="10">
    <source>
        <dbReference type="HAMAP-Rule" id="MF_00244"/>
    </source>
</evidence>
<keyword evidence="13" id="KW-1185">Reference proteome</keyword>
<evidence type="ECO:0000256" key="3">
    <source>
        <dbReference type="ARBA" id="ARBA00022642"/>
    </source>
</evidence>
<evidence type="ECO:0000313" key="13">
    <source>
        <dbReference type="Proteomes" id="UP001454086"/>
    </source>
</evidence>